<dbReference type="OrthoDB" id="1113332at2759"/>
<dbReference type="PANTHER" id="PTHR33710:SF77">
    <property type="entry name" value="DNASE I-LIKE SUPERFAMILY PROTEIN"/>
    <property type="match status" value="1"/>
</dbReference>
<dbReference type="Gene3D" id="3.60.10.10">
    <property type="entry name" value="Endonuclease/exonuclease/phosphatase"/>
    <property type="match status" value="1"/>
</dbReference>
<evidence type="ECO:0008006" key="3">
    <source>
        <dbReference type="Google" id="ProtNLM"/>
    </source>
</evidence>
<protein>
    <recommendedName>
        <fullName evidence="3">Endonuclease/exonuclease/phosphatase domain-containing protein</fullName>
    </recommendedName>
</protein>
<proteinExistence type="predicted"/>
<organism evidence="1 2">
    <name type="scientific">Arabis nemorensis</name>
    <dbReference type="NCBI Taxonomy" id="586526"/>
    <lineage>
        <taxon>Eukaryota</taxon>
        <taxon>Viridiplantae</taxon>
        <taxon>Streptophyta</taxon>
        <taxon>Embryophyta</taxon>
        <taxon>Tracheophyta</taxon>
        <taxon>Spermatophyta</taxon>
        <taxon>Magnoliopsida</taxon>
        <taxon>eudicotyledons</taxon>
        <taxon>Gunneridae</taxon>
        <taxon>Pentapetalae</taxon>
        <taxon>rosids</taxon>
        <taxon>malvids</taxon>
        <taxon>Brassicales</taxon>
        <taxon>Brassicaceae</taxon>
        <taxon>Arabideae</taxon>
        <taxon>Arabis</taxon>
    </lineage>
</organism>
<keyword evidence="2" id="KW-1185">Reference proteome</keyword>
<dbReference type="SUPFAM" id="SSF56219">
    <property type="entry name" value="DNase I-like"/>
    <property type="match status" value="1"/>
</dbReference>
<evidence type="ECO:0000313" key="2">
    <source>
        <dbReference type="Proteomes" id="UP000489600"/>
    </source>
</evidence>
<accession>A0A565B4B0</accession>
<sequence length="396" mass="45162">MIPMSSNGHLVAHFHGTTPPESKVWSDLNPIWGSQGKITVRRLSNGTCLIFIPSEATHAQKASTVLSQAITVAFIYASWLAEIFGLQYKTSIIRNSPWLLLGDFNQILSLDEHFSISLQGIQEFQNCLEASNLFDLVSHGALYTWSNRNPENPIVRKLDRAIALTPRLSLIPLELQISIFVWYCGKEENSVSVLHLSTVSSGIPVSGLESSYLWPFGSKCSMFKAVCCRELNRRSFSNIQLRTKEAFESLKRIQEELLANPNQRLFEEERDSREAWDVLAKAEELFFKQKSGIRWLMEGDANTSFFHKAVQIHQNQNAIRYLRTEMGERISNPAQIKDMIINYYKALLGTRGIALLSDLLKEIDSQNILSYAKRKSSGARWIHCRILHFFLEFGWS</sequence>
<dbReference type="Proteomes" id="UP000489600">
    <property type="component" value="Unassembled WGS sequence"/>
</dbReference>
<reference evidence="1" key="1">
    <citation type="submission" date="2019-07" db="EMBL/GenBank/DDBJ databases">
        <authorList>
            <person name="Dittberner H."/>
        </authorList>
    </citation>
    <scope>NUCLEOTIDE SEQUENCE [LARGE SCALE GENOMIC DNA]</scope>
</reference>
<dbReference type="EMBL" id="CABITT030000003">
    <property type="protein sequence ID" value="VVA96481.1"/>
    <property type="molecule type" value="Genomic_DNA"/>
</dbReference>
<evidence type="ECO:0000313" key="1">
    <source>
        <dbReference type="EMBL" id="VVA96481.1"/>
    </source>
</evidence>
<dbReference type="InterPro" id="IPR036691">
    <property type="entry name" value="Endo/exonu/phosph_ase_sf"/>
</dbReference>
<comment type="caution">
    <text evidence="1">The sequence shown here is derived from an EMBL/GenBank/DDBJ whole genome shotgun (WGS) entry which is preliminary data.</text>
</comment>
<dbReference type="PANTHER" id="PTHR33710">
    <property type="entry name" value="BNAC02G09200D PROTEIN"/>
    <property type="match status" value="1"/>
</dbReference>
<gene>
    <name evidence="1" type="ORF">ANE_LOCUS6926</name>
</gene>
<name>A0A565B4B0_9BRAS</name>
<dbReference type="AlphaFoldDB" id="A0A565B4B0"/>